<comment type="subcellular location">
    <subcellularLocation>
        <location evidence="4">Cytoplasm</location>
    </subcellularLocation>
</comment>
<dbReference type="SUPFAM" id="SSF141457">
    <property type="entry name" value="BH3618-like"/>
    <property type="match status" value="1"/>
</dbReference>
<proteinExistence type="inferred from homology"/>
<dbReference type="Gene3D" id="2.30.290.10">
    <property type="entry name" value="BH3618-like"/>
    <property type="match status" value="1"/>
</dbReference>
<dbReference type="GO" id="GO:0044780">
    <property type="term" value="P:bacterial-type flagellum assembly"/>
    <property type="evidence" value="ECO:0007669"/>
    <property type="project" value="UniProtKB-UniRule"/>
</dbReference>
<dbReference type="Proteomes" id="UP000319557">
    <property type="component" value="Chromosome"/>
</dbReference>
<dbReference type="EMBL" id="CP036261">
    <property type="protein sequence ID" value="QDS90099.1"/>
    <property type="molecule type" value="Genomic_DNA"/>
</dbReference>
<dbReference type="AlphaFoldDB" id="A0A517M5F9"/>
<dbReference type="GO" id="GO:0005737">
    <property type="term" value="C:cytoplasm"/>
    <property type="evidence" value="ECO:0007669"/>
    <property type="project" value="UniProtKB-SubCell"/>
</dbReference>
<dbReference type="HAMAP" id="MF_01185">
    <property type="entry name" value="FliW"/>
    <property type="match status" value="1"/>
</dbReference>
<dbReference type="RefSeq" id="WP_145347985.1">
    <property type="nucleotide sequence ID" value="NZ_CP036261.1"/>
</dbReference>
<dbReference type="Pfam" id="PF02623">
    <property type="entry name" value="FliW"/>
    <property type="match status" value="1"/>
</dbReference>
<name>A0A517M5F9_9BACT</name>
<keyword evidence="3 4" id="KW-0810">Translation regulation</keyword>
<protein>
    <recommendedName>
        <fullName evidence="4">Flagellar assembly factor FliW</fullName>
    </recommendedName>
</protein>
<dbReference type="GO" id="GO:0006417">
    <property type="term" value="P:regulation of translation"/>
    <property type="evidence" value="ECO:0007669"/>
    <property type="project" value="UniProtKB-KW"/>
</dbReference>
<dbReference type="OrthoDB" id="9801235at2"/>
<keyword evidence="4" id="KW-0143">Chaperone</keyword>
<keyword evidence="6" id="KW-1185">Reference proteome</keyword>
<comment type="similarity">
    <text evidence="4">Belongs to the FliW family.</text>
</comment>
<dbReference type="InterPro" id="IPR024046">
    <property type="entry name" value="Flagellar_assmbl_FliW_dom_sf"/>
</dbReference>
<evidence type="ECO:0000256" key="3">
    <source>
        <dbReference type="ARBA" id="ARBA00022845"/>
    </source>
</evidence>
<comment type="subunit">
    <text evidence="4">Interacts with translational regulator CsrA and flagellin(s).</text>
</comment>
<keyword evidence="5" id="KW-0969">Cilium</keyword>
<comment type="function">
    <text evidence="4">Acts as an anti-CsrA protein, binds CsrA and prevents it from repressing translation of its target genes, one of which is flagellin. Binds to flagellin and participates in the assembly of the flagellum.</text>
</comment>
<dbReference type="InterPro" id="IPR003775">
    <property type="entry name" value="Flagellar_assembly_factor_FliW"/>
</dbReference>
<evidence type="ECO:0000313" key="6">
    <source>
        <dbReference type="Proteomes" id="UP000319557"/>
    </source>
</evidence>
<gene>
    <name evidence="4 5" type="primary">fliW</name>
    <name evidence="5" type="ORF">EC9_43030</name>
</gene>
<dbReference type="PANTHER" id="PTHR39190:SF1">
    <property type="entry name" value="FLAGELLAR ASSEMBLY FACTOR FLIW"/>
    <property type="match status" value="1"/>
</dbReference>
<reference evidence="5 6" key="1">
    <citation type="submission" date="2019-02" db="EMBL/GenBank/DDBJ databases">
        <title>Deep-cultivation of Planctomycetes and their phenomic and genomic characterization uncovers novel biology.</title>
        <authorList>
            <person name="Wiegand S."/>
            <person name="Jogler M."/>
            <person name="Boedeker C."/>
            <person name="Pinto D."/>
            <person name="Vollmers J."/>
            <person name="Rivas-Marin E."/>
            <person name="Kohn T."/>
            <person name="Peeters S.H."/>
            <person name="Heuer A."/>
            <person name="Rast P."/>
            <person name="Oberbeckmann S."/>
            <person name="Bunk B."/>
            <person name="Jeske O."/>
            <person name="Meyerdierks A."/>
            <person name="Storesund J.E."/>
            <person name="Kallscheuer N."/>
            <person name="Luecker S."/>
            <person name="Lage O.M."/>
            <person name="Pohl T."/>
            <person name="Merkel B.J."/>
            <person name="Hornburger P."/>
            <person name="Mueller R.-W."/>
            <person name="Bruemmer F."/>
            <person name="Labrenz M."/>
            <person name="Spormann A.M."/>
            <person name="Op den Camp H."/>
            <person name="Overmann J."/>
            <person name="Amann R."/>
            <person name="Jetten M.S.M."/>
            <person name="Mascher T."/>
            <person name="Medema M.H."/>
            <person name="Devos D.P."/>
            <person name="Kaster A.-K."/>
            <person name="Ovreas L."/>
            <person name="Rohde M."/>
            <person name="Galperin M.Y."/>
            <person name="Jogler C."/>
        </authorList>
    </citation>
    <scope>NUCLEOTIDE SEQUENCE [LARGE SCALE GENOMIC DNA]</scope>
    <source>
        <strain evidence="5 6">EC9</strain>
    </source>
</reference>
<keyword evidence="1 4" id="KW-0963">Cytoplasm</keyword>
<evidence type="ECO:0000256" key="1">
    <source>
        <dbReference type="ARBA" id="ARBA00022490"/>
    </source>
</evidence>
<dbReference type="PANTHER" id="PTHR39190">
    <property type="entry name" value="FLAGELLAR ASSEMBLY FACTOR FLIW"/>
    <property type="match status" value="1"/>
</dbReference>
<accession>A0A517M5F9</accession>
<evidence type="ECO:0000256" key="2">
    <source>
        <dbReference type="ARBA" id="ARBA00022795"/>
    </source>
</evidence>
<keyword evidence="5" id="KW-0966">Cell projection</keyword>
<evidence type="ECO:0000256" key="4">
    <source>
        <dbReference type="HAMAP-Rule" id="MF_01185"/>
    </source>
</evidence>
<sequence length="145" mass="15970">MRINTSRFGTLDLAENELFNFPQGLIGLESLKVWCLVPDPTSPAVAWLQSVSRATQAVAVISPRAFVEDYRACVSSRDLGTLQIRPQDRTYIVTTVAGHVGRLTTNLQAPIVINLDRQLGCQVVATDDQPLRFALHIAFEHRAAA</sequence>
<keyword evidence="2 4" id="KW-1005">Bacterial flagellum biogenesis</keyword>
<dbReference type="KEGG" id="ruv:EC9_43030"/>
<organism evidence="5 6">
    <name type="scientific">Rosistilla ulvae</name>
    <dbReference type="NCBI Taxonomy" id="1930277"/>
    <lineage>
        <taxon>Bacteria</taxon>
        <taxon>Pseudomonadati</taxon>
        <taxon>Planctomycetota</taxon>
        <taxon>Planctomycetia</taxon>
        <taxon>Pirellulales</taxon>
        <taxon>Pirellulaceae</taxon>
        <taxon>Rosistilla</taxon>
    </lineage>
</organism>
<evidence type="ECO:0000313" key="5">
    <source>
        <dbReference type="EMBL" id="QDS90099.1"/>
    </source>
</evidence>
<keyword evidence="5" id="KW-0282">Flagellum</keyword>